<evidence type="ECO:0000256" key="1">
    <source>
        <dbReference type="SAM" id="Phobius"/>
    </source>
</evidence>
<keyword evidence="3" id="KW-1185">Reference proteome</keyword>
<gene>
    <name evidence="2" type="ORF">MARPO_0102s0054</name>
</gene>
<keyword evidence="1" id="KW-0472">Membrane</keyword>
<reference evidence="3" key="1">
    <citation type="journal article" date="2017" name="Cell">
        <title>Insights into land plant evolution garnered from the Marchantia polymorpha genome.</title>
        <authorList>
            <person name="Bowman J.L."/>
            <person name="Kohchi T."/>
            <person name="Yamato K.T."/>
            <person name="Jenkins J."/>
            <person name="Shu S."/>
            <person name="Ishizaki K."/>
            <person name="Yamaoka S."/>
            <person name="Nishihama R."/>
            <person name="Nakamura Y."/>
            <person name="Berger F."/>
            <person name="Adam C."/>
            <person name="Aki S.S."/>
            <person name="Althoff F."/>
            <person name="Araki T."/>
            <person name="Arteaga-Vazquez M.A."/>
            <person name="Balasubrmanian S."/>
            <person name="Barry K."/>
            <person name="Bauer D."/>
            <person name="Boehm C.R."/>
            <person name="Briginshaw L."/>
            <person name="Caballero-Perez J."/>
            <person name="Catarino B."/>
            <person name="Chen F."/>
            <person name="Chiyoda S."/>
            <person name="Chovatia M."/>
            <person name="Davies K.M."/>
            <person name="Delmans M."/>
            <person name="Demura T."/>
            <person name="Dierschke T."/>
            <person name="Dolan L."/>
            <person name="Dorantes-Acosta A.E."/>
            <person name="Eklund D.M."/>
            <person name="Florent S.N."/>
            <person name="Flores-Sandoval E."/>
            <person name="Fujiyama A."/>
            <person name="Fukuzawa H."/>
            <person name="Galik B."/>
            <person name="Grimanelli D."/>
            <person name="Grimwood J."/>
            <person name="Grossniklaus U."/>
            <person name="Hamada T."/>
            <person name="Haseloff J."/>
            <person name="Hetherington A.J."/>
            <person name="Higo A."/>
            <person name="Hirakawa Y."/>
            <person name="Hundley H.N."/>
            <person name="Ikeda Y."/>
            <person name="Inoue K."/>
            <person name="Inoue S.I."/>
            <person name="Ishida S."/>
            <person name="Jia Q."/>
            <person name="Kakita M."/>
            <person name="Kanazawa T."/>
            <person name="Kawai Y."/>
            <person name="Kawashima T."/>
            <person name="Kennedy M."/>
            <person name="Kinose K."/>
            <person name="Kinoshita T."/>
            <person name="Kohara Y."/>
            <person name="Koide E."/>
            <person name="Komatsu K."/>
            <person name="Kopischke S."/>
            <person name="Kubo M."/>
            <person name="Kyozuka J."/>
            <person name="Lagercrantz U."/>
            <person name="Lin S.S."/>
            <person name="Lindquist E."/>
            <person name="Lipzen A.M."/>
            <person name="Lu C.W."/>
            <person name="De Luna E."/>
            <person name="Martienssen R.A."/>
            <person name="Minamino N."/>
            <person name="Mizutani M."/>
            <person name="Mizutani M."/>
            <person name="Mochizuki N."/>
            <person name="Monte I."/>
            <person name="Mosher R."/>
            <person name="Nagasaki H."/>
            <person name="Nakagami H."/>
            <person name="Naramoto S."/>
            <person name="Nishitani K."/>
            <person name="Ohtani M."/>
            <person name="Okamoto T."/>
            <person name="Okumura M."/>
            <person name="Phillips J."/>
            <person name="Pollak B."/>
            <person name="Reinders A."/>
            <person name="Rovekamp M."/>
            <person name="Sano R."/>
            <person name="Sawa S."/>
            <person name="Schmid M.W."/>
            <person name="Shirakawa M."/>
            <person name="Solano R."/>
            <person name="Spunde A."/>
            <person name="Suetsugu N."/>
            <person name="Sugano S."/>
            <person name="Sugiyama A."/>
            <person name="Sun R."/>
            <person name="Suzuki Y."/>
            <person name="Takenaka M."/>
            <person name="Takezawa D."/>
            <person name="Tomogane H."/>
            <person name="Tsuzuki M."/>
            <person name="Ueda T."/>
            <person name="Umeda M."/>
            <person name="Ward J.M."/>
            <person name="Watanabe Y."/>
            <person name="Yazaki K."/>
            <person name="Yokoyama R."/>
            <person name="Yoshitake Y."/>
            <person name="Yotsui I."/>
            <person name="Zachgo S."/>
            <person name="Schmutz J."/>
        </authorList>
    </citation>
    <scope>NUCLEOTIDE SEQUENCE [LARGE SCALE GENOMIC DNA]</scope>
    <source>
        <strain evidence="3">Tak-1</strain>
    </source>
</reference>
<protein>
    <submittedName>
        <fullName evidence="2">Uncharacterized protein</fullName>
    </submittedName>
</protein>
<accession>A0A2R6WEA4</accession>
<sequence length="79" mass="8849">MRSERKGQEHLVMVLYLGGVAGSPIIELLNRFVLRTHPTFNTQHSAESLRADLIRSRRACLMGTSDRCSPVLLEAQRSA</sequence>
<name>A0A2R6WEA4_MARPO</name>
<keyword evidence="1" id="KW-1133">Transmembrane helix</keyword>
<dbReference type="EMBL" id="KZ772774">
    <property type="protein sequence ID" value="PTQ32190.1"/>
    <property type="molecule type" value="Genomic_DNA"/>
</dbReference>
<keyword evidence="1" id="KW-0812">Transmembrane</keyword>
<evidence type="ECO:0000313" key="3">
    <source>
        <dbReference type="Proteomes" id="UP000244005"/>
    </source>
</evidence>
<dbReference type="Gramene" id="Mp7g17860.1">
    <property type="protein sequence ID" value="Mp7g17860.1.cds1"/>
    <property type="gene ID" value="Mp7g17860"/>
</dbReference>
<evidence type="ECO:0000313" key="2">
    <source>
        <dbReference type="EMBL" id="PTQ32190.1"/>
    </source>
</evidence>
<proteinExistence type="predicted"/>
<dbReference type="Proteomes" id="UP000244005">
    <property type="component" value="Unassembled WGS sequence"/>
</dbReference>
<feature type="transmembrane region" description="Helical" evidence="1">
    <location>
        <begin position="12"/>
        <end position="34"/>
    </location>
</feature>
<organism evidence="2 3">
    <name type="scientific">Marchantia polymorpha</name>
    <name type="common">Common liverwort</name>
    <name type="synonym">Marchantia aquatica</name>
    <dbReference type="NCBI Taxonomy" id="3197"/>
    <lineage>
        <taxon>Eukaryota</taxon>
        <taxon>Viridiplantae</taxon>
        <taxon>Streptophyta</taxon>
        <taxon>Embryophyta</taxon>
        <taxon>Marchantiophyta</taxon>
        <taxon>Marchantiopsida</taxon>
        <taxon>Marchantiidae</taxon>
        <taxon>Marchantiales</taxon>
        <taxon>Marchantiaceae</taxon>
        <taxon>Marchantia</taxon>
    </lineage>
</organism>
<dbReference type="AlphaFoldDB" id="A0A2R6WEA4"/>